<reference evidence="6" key="2">
    <citation type="submission" date="2020-05" db="UniProtKB">
        <authorList>
            <consortium name="EnsemblMetazoa"/>
        </authorList>
    </citation>
    <scope>IDENTIFICATION</scope>
    <source>
        <strain evidence="6">IAEA</strain>
    </source>
</reference>
<accession>A0A1A9W4L1</accession>
<proteinExistence type="inferred from homology"/>
<sequence length="264" mass="30860">MYCSTDSGVHALHTTVHVDLQRRDDMPYDVKTITGVLNRILCKHSLPIRILNTRLVPETFHCRYNAVGRTYLYRIAVTKSSVVTTATSKNKQFEAYLPVEELHRCYFIHDPNFDVQRFKEASRLLVGRHDFRTFMSTVREKNNDRAFHPMFTVRDINEINVKRGKTTAVGVNSELAESLYNYWDIEIKGKSFLYKQVRRMIGSLIAVATNRITEKSLYEMLTIPSKHNWDHRVLLSPAFGLYLYRVHYNEKDMEFPINDSKTST</sequence>
<dbReference type="InterPro" id="IPR001406">
    <property type="entry name" value="PsdUridine_synth_TruA"/>
</dbReference>
<dbReference type="Gene3D" id="3.30.70.580">
    <property type="entry name" value="Pseudouridine synthase I, catalytic domain, N-terminal subdomain"/>
    <property type="match status" value="1"/>
</dbReference>
<organism evidence="6 7">
    <name type="scientific">Glossina brevipalpis</name>
    <dbReference type="NCBI Taxonomy" id="37001"/>
    <lineage>
        <taxon>Eukaryota</taxon>
        <taxon>Metazoa</taxon>
        <taxon>Ecdysozoa</taxon>
        <taxon>Arthropoda</taxon>
        <taxon>Hexapoda</taxon>
        <taxon>Insecta</taxon>
        <taxon>Pterygota</taxon>
        <taxon>Neoptera</taxon>
        <taxon>Endopterygota</taxon>
        <taxon>Diptera</taxon>
        <taxon>Brachycera</taxon>
        <taxon>Muscomorpha</taxon>
        <taxon>Hippoboscoidea</taxon>
        <taxon>Glossinidae</taxon>
        <taxon>Glossina</taxon>
    </lineage>
</organism>
<dbReference type="PANTHER" id="PTHR11142:SF0">
    <property type="entry name" value="TRNA PSEUDOURIDINE SYNTHASE-LIKE 1"/>
    <property type="match status" value="1"/>
</dbReference>
<dbReference type="EnsemblMetazoa" id="GBRI006104-RA">
    <property type="protein sequence ID" value="GBRI006104-PA"/>
    <property type="gene ID" value="GBRI006104"/>
</dbReference>
<dbReference type="Gene3D" id="3.30.70.660">
    <property type="entry name" value="Pseudouridine synthase I, catalytic domain, C-terminal subdomain"/>
    <property type="match status" value="1"/>
</dbReference>
<comment type="similarity">
    <text evidence="1 4">Belongs to the tRNA pseudouridine synthase TruA family.</text>
</comment>
<dbReference type="GO" id="GO:0031119">
    <property type="term" value="P:tRNA pseudouridine synthesis"/>
    <property type="evidence" value="ECO:0007669"/>
    <property type="project" value="TreeGrafter"/>
</dbReference>
<evidence type="ECO:0000259" key="5">
    <source>
        <dbReference type="Pfam" id="PF01416"/>
    </source>
</evidence>
<dbReference type="EC" id="5.4.99.12" evidence="4"/>
<evidence type="ECO:0000256" key="1">
    <source>
        <dbReference type="ARBA" id="ARBA00009375"/>
    </source>
</evidence>
<dbReference type="GO" id="GO:0003723">
    <property type="term" value="F:RNA binding"/>
    <property type="evidence" value="ECO:0007669"/>
    <property type="project" value="InterPro"/>
</dbReference>
<comment type="catalytic activity">
    <reaction evidence="4">
        <text>uridine(38/39/40) in tRNA = pseudouridine(38/39/40) in tRNA</text>
        <dbReference type="Rhea" id="RHEA:22376"/>
        <dbReference type="Rhea" id="RHEA-COMP:10085"/>
        <dbReference type="Rhea" id="RHEA-COMP:10087"/>
        <dbReference type="ChEBI" id="CHEBI:65314"/>
        <dbReference type="ChEBI" id="CHEBI:65315"/>
        <dbReference type="EC" id="5.4.99.12"/>
    </reaction>
</comment>
<evidence type="ECO:0000313" key="6">
    <source>
        <dbReference type="EnsemblMetazoa" id="GBRI006104-PA"/>
    </source>
</evidence>
<dbReference type="AlphaFoldDB" id="A0A1A9W4L1"/>
<dbReference type="STRING" id="37001.A0A1A9W4L1"/>
<keyword evidence="2 4" id="KW-0819">tRNA processing</keyword>
<name>A0A1A9W4L1_9MUSC</name>
<dbReference type="Proteomes" id="UP000091820">
    <property type="component" value="Unassembled WGS sequence"/>
</dbReference>
<dbReference type="InterPro" id="IPR020095">
    <property type="entry name" value="PsdUridine_synth_TruA_C"/>
</dbReference>
<keyword evidence="7" id="KW-1185">Reference proteome</keyword>
<dbReference type="VEuPathDB" id="VectorBase:GBRI006104"/>
<protein>
    <recommendedName>
        <fullName evidence="4">tRNA pseudouridine synthase</fullName>
        <ecNumber evidence="4">5.4.99.12</ecNumber>
    </recommendedName>
</protein>
<evidence type="ECO:0000256" key="3">
    <source>
        <dbReference type="ARBA" id="ARBA00023235"/>
    </source>
</evidence>
<evidence type="ECO:0000256" key="4">
    <source>
        <dbReference type="RuleBase" id="RU003792"/>
    </source>
</evidence>
<feature type="domain" description="Pseudouridine synthase I TruA alpha/beta" evidence="5">
    <location>
        <begin position="121"/>
        <end position="249"/>
    </location>
</feature>
<dbReference type="GO" id="GO:0160147">
    <property type="term" value="F:tRNA pseudouridine(38-40) synthase activity"/>
    <property type="evidence" value="ECO:0007669"/>
    <property type="project" value="UniProtKB-EC"/>
</dbReference>
<dbReference type="Pfam" id="PF01416">
    <property type="entry name" value="PseudoU_synth_1"/>
    <property type="match status" value="1"/>
</dbReference>
<reference evidence="7" key="1">
    <citation type="submission" date="2014-03" db="EMBL/GenBank/DDBJ databases">
        <authorList>
            <person name="Aksoy S."/>
            <person name="Warren W."/>
            <person name="Wilson R.K."/>
        </authorList>
    </citation>
    <scope>NUCLEOTIDE SEQUENCE [LARGE SCALE GENOMIC DNA]</scope>
    <source>
        <strain evidence="7">IAEA</strain>
    </source>
</reference>
<dbReference type="PANTHER" id="PTHR11142">
    <property type="entry name" value="PSEUDOURIDYLATE SYNTHASE"/>
    <property type="match status" value="1"/>
</dbReference>
<evidence type="ECO:0000313" key="7">
    <source>
        <dbReference type="Proteomes" id="UP000091820"/>
    </source>
</evidence>
<dbReference type="InterPro" id="IPR020097">
    <property type="entry name" value="PsdUridine_synth_TruA_a/b_dom"/>
</dbReference>
<evidence type="ECO:0000256" key="2">
    <source>
        <dbReference type="ARBA" id="ARBA00022694"/>
    </source>
</evidence>
<dbReference type="InterPro" id="IPR020103">
    <property type="entry name" value="PsdUridine_synth_cat_dom_sf"/>
</dbReference>
<dbReference type="InterPro" id="IPR020094">
    <property type="entry name" value="TruA/RsuA/RluB/E/F_N"/>
</dbReference>
<keyword evidence="3 4" id="KW-0413">Isomerase</keyword>
<dbReference type="SUPFAM" id="SSF55120">
    <property type="entry name" value="Pseudouridine synthase"/>
    <property type="match status" value="1"/>
</dbReference>